<evidence type="ECO:0000259" key="17">
    <source>
        <dbReference type="PROSITE" id="PS50014"/>
    </source>
</evidence>
<proteinExistence type="inferred from homology"/>
<evidence type="ECO:0000256" key="2">
    <source>
        <dbReference type="ARBA" id="ARBA00004300"/>
    </source>
</evidence>
<keyword evidence="11" id="KW-0963">Cytoplasm</keyword>
<evidence type="ECO:0000256" key="16">
    <source>
        <dbReference type="SAM" id="MobiDB-lite"/>
    </source>
</evidence>
<keyword evidence="7" id="KW-0805">Transcription regulation</keyword>
<feature type="region of interest" description="Disordered" evidence="16">
    <location>
        <begin position="138"/>
        <end position="157"/>
    </location>
</feature>
<dbReference type="InterPro" id="IPR037800">
    <property type="entry name" value="GCN5"/>
</dbReference>
<dbReference type="SUPFAM" id="SSF47370">
    <property type="entry name" value="Bromodomain"/>
    <property type="match status" value="1"/>
</dbReference>
<feature type="domain" description="Bromo" evidence="17">
    <location>
        <begin position="781"/>
        <end position="851"/>
    </location>
</feature>
<dbReference type="CDD" id="cd05509">
    <property type="entry name" value="Bromo_gcn5_like"/>
    <property type="match status" value="1"/>
</dbReference>
<dbReference type="AlphaFoldDB" id="A0AAE1ETC2"/>
<feature type="compositionally biased region" description="Pro residues" evidence="16">
    <location>
        <begin position="737"/>
        <end position="747"/>
    </location>
</feature>
<dbReference type="InterPro" id="IPR001487">
    <property type="entry name" value="Bromodomain"/>
</dbReference>
<dbReference type="InterPro" id="IPR009464">
    <property type="entry name" value="PCAF_N"/>
</dbReference>
<evidence type="ECO:0000256" key="3">
    <source>
        <dbReference type="ARBA" id="ARBA00008607"/>
    </source>
</evidence>
<evidence type="ECO:0000256" key="15">
    <source>
        <dbReference type="PROSITE-ProRule" id="PRU00035"/>
    </source>
</evidence>
<dbReference type="GO" id="GO:0005813">
    <property type="term" value="C:centrosome"/>
    <property type="evidence" value="ECO:0007669"/>
    <property type="project" value="UniProtKB-SubCell"/>
</dbReference>
<evidence type="ECO:0000256" key="1">
    <source>
        <dbReference type="ARBA" id="ARBA00004123"/>
    </source>
</evidence>
<keyword evidence="13" id="KW-0012">Acyltransferase</keyword>
<evidence type="ECO:0000256" key="10">
    <source>
        <dbReference type="ARBA" id="ARBA00023163"/>
    </source>
</evidence>
<keyword evidence="20" id="KW-1185">Reference proteome</keyword>
<dbReference type="InterPro" id="IPR036427">
    <property type="entry name" value="Bromodomain-like_sf"/>
</dbReference>
<dbReference type="FunFam" id="3.40.630.30:FF:000004">
    <property type="entry name" value="Histone acetyltransferase KAT2A"/>
    <property type="match status" value="1"/>
</dbReference>
<dbReference type="Pfam" id="PF00439">
    <property type="entry name" value="Bromodomain"/>
    <property type="match status" value="1"/>
</dbReference>
<feature type="compositionally biased region" description="Pro residues" evidence="16">
    <location>
        <begin position="138"/>
        <end position="155"/>
    </location>
</feature>
<dbReference type="PROSITE" id="PS50014">
    <property type="entry name" value="BROMODOMAIN_2"/>
    <property type="match status" value="1"/>
</dbReference>
<dbReference type="Pfam" id="PF06466">
    <property type="entry name" value="PCAF_N"/>
    <property type="match status" value="1"/>
</dbReference>
<reference evidence="19" key="1">
    <citation type="submission" date="2023-10" db="EMBL/GenBank/DDBJ databases">
        <title>Genome assemblies of two species of porcelain crab, Petrolisthes cinctipes and Petrolisthes manimaculis (Anomura: Porcellanidae).</title>
        <authorList>
            <person name="Angst P."/>
        </authorList>
    </citation>
    <scope>NUCLEOTIDE SEQUENCE</scope>
    <source>
        <strain evidence="19">PB745_01</strain>
        <tissue evidence="19">Gill</tissue>
    </source>
</reference>
<dbReference type="GO" id="GO:0043992">
    <property type="term" value="F:histone H3K9 acetyltransferase activity"/>
    <property type="evidence" value="ECO:0007669"/>
    <property type="project" value="UniProtKB-ARBA"/>
</dbReference>
<dbReference type="PRINTS" id="PR00503">
    <property type="entry name" value="BROMODOMAIN"/>
</dbReference>
<dbReference type="Proteomes" id="UP001286313">
    <property type="component" value="Unassembled WGS sequence"/>
</dbReference>
<gene>
    <name evidence="19" type="ORF">Pcinc_033078</name>
</gene>
<organism evidence="19 20">
    <name type="scientific">Petrolisthes cinctipes</name>
    <name type="common">Flat porcelain crab</name>
    <dbReference type="NCBI Taxonomy" id="88211"/>
    <lineage>
        <taxon>Eukaryota</taxon>
        <taxon>Metazoa</taxon>
        <taxon>Ecdysozoa</taxon>
        <taxon>Arthropoda</taxon>
        <taxon>Crustacea</taxon>
        <taxon>Multicrustacea</taxon>
        <taxon>Malacostraca</taxon>
        <taxon>Eumalacostraca</taxon>
        <taxon>Eucarida</taxon>
        <taxon>Decapoda</taxon>
        <taxon>Pleocyemata</taxon>
        <taxon>Anomura</taxon>
        <taxon>Galatheoidea</taxon>
        <taxon>Porcellanidae</taxon>
        <taxon>Petrolisthes</taxon>
    </lineage>
</organism>
<evidence type="ECO:0000256" key="13">
    <source>
        <dbReference type="ARBA" id="ARBA00023315"/>
    </source>
</evidence>
<dbReference type="GO" id="GO:0045944">
    <property type="term" value="P:positive regulation of transcription by RNA polymerase II"/>
    <property type="evidence" value="ECO:0007669"/>
    <property type="project" value="TreeGrafter"/>
</dbReference>
<keyword evidence="8 15" id="KW-0103">Bromodomain</keyword>
<dbReference type="InterPro" id="IPR000182">
    <property type="entry name" value="GNAT_dom"/>
</dbReference>
<keyword evidence="12" id="KW-0539">Nucleus</keyword>
<comment type="similarity">
    <text evidence="3">Belongs to the acetyltransferase family. GCN5 subfamily.</text>
</comment>
<sequence>MLRSCTVMASRESGNLSVTGIPPGTTPHQVTAQPQGMTAAVVGAAVGVAGIGAGSGGVATVATGTGGAVVGSVPAGGSQAGTGGEGAGRVSNVQRIQQKKAQVRAWPRDKKLEKLAIYSSCRADENCKCNGWKNPTPPAHPARPDTPQPAAPPTQPCRSCTHTLGDHVSHLDAAGDDDLDRLLSIVVDVENLFICVHREEDQDTKQVYLYLFRRLRKCILQVSPPTVEGPLGTPPFERPSIFKGVTNFVLHKFNHLQQKDFQMMSDLGKMFLHCLNHWRLETPSVRRAHTTQEESSAYKVNYMRWLCFSYVPQLCDSLPHHETTAIFGRTFLRAVFHTLRKQLLDKFRAEKEKMPQEKKLLLLNHFPKFLSMLEEEVYSNSSPIWDADYRPQLPPHLHNQAAERGSSMTRGEFERLSVPPGEGHYTTVSLTPAATRRARLEESRGEKREMDDSLPPEGIANKRIKMETSEDLGEETVAEVVATITDPRKMVGPEVLFSENAARDEAAKLEERKGNIEFHVIGNSLTQKVSKQTMLWLIGLQNVFSHQLPRMPKDYITRLVFDPKHRTLALIKDNRPIGGICFRMFMTQGFTEIVFCAVTSNEQVKGYGTHMMNHLKDYHVKNNVNHFLTFADEFAIGYFKKQGFSKDIQLPRSVYQGYIKDYEGATLMGCELNPNIVYTEFTAVIRRQKEIIKKLIERKQSEIRKVHPGLTCFRDGVREIPIENIPGIREAGWKGPTPTPTPTPVPTHPSSRPTRSPPQQDPQDSADYIHGMLKTLLTNVKNHASAWPFQVPVDPNEVPDYYDHIKYPMDLKTMTERLKANYYVNARLFNADMLRIFKNCRFYNHPETEYYKCANNLEKYYVNKMKELGLMDHKDK</sequence>
<dbReference type="PROSITE" id="PS51186">
    <property type="entry name" value="GNAT"/>
    <property type="match status" value="1"/>
</dbReference>
<dbReference type="PANTHER" id="PTHR45750">
    <property type="entry name" value="GH11602P"/>
    <property type="match status" value="1"/>
</dbReference>
<dbReference type="PANTHER" id="PTHR45750:SF3">
    <property type="entry name" value="HISTONE ACETYLTRANSFERASE"/>
    <property type="match status" value="1"/>
</dbReference>
<feature type="region of interest" description="Disordered" evidence="16">
    <location>
        <begin position="436"/>
        <end position="458"/>
    </location>
</feature>
<keyword evidence="5" id="KW-0808">Transferase</keyword>
<evidence type="ECO:0000256" key="8">
    <source>
        <dbReference type="ARBA" id="ARBA00023117"/>
    </source>
</evidence>
<comment type="subcellular location">
    <subcellularLocation>
        <location evidence="2">Cytoplasm</location>
        <location evidence="2">Cytoskeleton</location>
        <location evidence="2">Microtubule organizing center</location>
        <location evidence="2">Centrosome</location>
    </subcellularLocation>
    <subcellularLocation>
        <location evidence="1">Nucleus</location>
    </subcellularLocation>
</comment>
<dbReference type="Pfam" id="PF00583">
    <property type="entry name" value="Acetyltransf_1"/>
    <property type="match status" value="1"/>
</dbReference>
<evidence type="ECO:0000313" key="19">
    <source>
        <dbReference type="EMBL" id="KAK3860898.1"/>
    </source>
</evidence>
<dbReference type="EC" id="2.3.1.48" evidence="4"/>
<dbReference type="SUPFAM" id="SSF55729">
    <property type="entry name" value="Acyl-CoA N-acyltransferases (Nat)"/>
    <property type="match status" value="1"/>
</dbReference>
<evidence type="ECO:0000256" key="14">
    <source>
        <dbReference type="ARBA" id="ARBA00048940"/>
    </source>
</evidence>
<dbReference type="InterPro" id="IPR018359">
    <property type="entry name" value="Bromodomain_CS"/>
</dbReference>
<keyword evidence="10" id="KW-0804">Transcription</keyword>
<dbReference type="PROSITE" id="PS00633">
    <property type="entry name" value="BROMODOMAIN_1"/>
    <property type="match status" value="1"/>
</dbReference>
<dbReference type="CDD" id="cd04301">
    <property type="entry name" value="NAT_SF"/>
    <property type="match status" value="1"/>
</dbReference>
<dbReference type="SMART" id="SM00297">
    <property type="entry name" value="BROMO"/>
    <property type="match status" value="1"/>
</dbReference>
<evidence type="ECO:0000259" key="18">
    <source>
        <dbReference type="PROSITE" id="PS51186"/>
    </source>
</evidence>
<dbReference type="Gene3D" id="1.20.920.10">
    <property type="entry name" value="Bromodomain-like"/>
    <property type="match status" value="1"/>
</dbReference>
<evidence type="ECO:0000313" key="20">
    <source>
        <dbReference type="Proteomes" id="UP001286313"/>
    </source>
</evidence>
<evidence type="ECO:0000256" key="5">
    <source>
        <dbReference type="ARBA" id="ARBA00022679"/>
    </source>
</evidence>
<name>A0AAE1ETC2_PETCI</name>
<dbReference type="InterPro" id="IPR016181">
    <property type="entry name" value="Acyl_CoA_acyltransferase"/>
</dbReference>
<evidence type="ECO:0000256" key="9">
    <source>
        <dbReference type="ARBA" id="ARBA00023159"/>
    </source>
</evidence>
<keyword evidence="6" id="KW-0156">Chromatin regulator</keyword>
<feature type="domain" description="N-acetyltransferase" evidence="18">
    <location>
        <begin position="527"/>
        <end position="673"/>
    </location>
</feature>
<dbReference type="GO" id="GO:0005634">
    <property type="term" value="C:nucleus"/>
    <property type="evidence" value="ECO:0007669"/>
    <property type="project" value="UniProtKB-SubCell"/>
</dbReference>
<evidence type="ECO:0000256" key="7">
    <source>
        <dbReference type="ARBA" id="ARBA00023015"/>
    </source>
</evidence>
<evidence type="ECO:0000256" key="11">
    <source>
        <dbReference type="ARBA" id="ARBA00023212"/>
    </source>
</evidence>
<dbReference type="Gene3D" id="3.40.630.30">
    <property type="match status" value="1"/>
</dbReference>
<dbReference type="GO" id="GO:0140672">
    <property type="term" value="C:ATAC complex"/>
    <property type="evidence" value="ECO:0007669"/>
    <property type="project" value="TreeGrafter"/>
</dbReference>
<feature type="region of interest" description="Disordered" evidence="16">
    <location>
        <begin position="728"/>
        <end position="766"/>
    </location>
</feature>
<comment type="catalytic activity">
    <reaction evidence="14">
        <text>L-lysyl-[histone] + acetyl-CoA = N(6)-acetyl-L-lysyl-[histone] + CoA + H(+)</text>
        <dbReference type="Rhea" id="RHEA:21992"/>
        <dbReference type="Rhea" id="RHEA-COMP:9845"/>
        <dbReference type="Rhea" id="RHEA-COMP:11338"/>
        <dbReference type="ChEBI" id="CHEBI:15378"/>
        <dbReference type="ChEBI" id="CHEBI:29969"/>
        <dbReference type="ChEBI" id="CHEBI:57287"/>
        <dbReference type="ChEBI" id="CHEBI:57288"/>
        <dbReference type="ChEBI" id="CHEBI:61930"/>
        <dbReference type="EC" id="2.3.1.48"/>
    </reaction>
    <physiologicalReaction direction="left-to-right" evidence="14">
        <dbReference type="Rhea" id="RHEA:21993"/>
    </physiologicalReaction>
</comment>
<comment type="caution">
    <text evidence="19">The sequence shown here is derived from an EMBL/GenBank/DDBJ whole genome shotgun (WGS) entry which is preliminary data.</text>
</comment>
<evidence type="ECO:0000256" key="6">
    <source>
        <dbReference type="ARBA" id="ARBA00022853"/>
    </source>
</evidence>
<keyword evidence="9" id="KW-0010">Activator</keyword>
<evidence type="ECO:0000256" key="12">
    <source>
        <dbReference type="ARBA" id="ARBA00023242"/>
    </source>
</evidence>
<keyword evidence="11" id="KW-0206">Cytoskeleton</keyword>
<protein>
    <recommendedName>
        <fullName evidence="4">histone acetyltransferase</fullName>
        <ecNumber evidence="4">2.3.1.48</ecNumber>
    </recommendedName>
</protein>
<feature type="compositionally biased region" description="Basic and acidic residues" evidence="16">
    <location>
        <begin position="438"/>
        <end position="451"/>
    </location>
</feature>
<accession>A0AAE1ETC2</accession>
<dbReference type="EMBL" id="JAWQEG010004607">
    <property type="protein sequence ID" value="KAK3860898.1"/>
    <property type="molecule type" value="Genomic_DNA"/>
</dbReference>
<evidence type="ECO:0000256" key="4">
    <source>
        <dbReference type="ARBA" id="ARBA00013184"/>
    </source>
</evidence>